<evidence type="ECO:0000313" key="5">
    <source>
        <dbReference type="EMBL" id="NLT80126.1"/>
    </source>
</evidence>
<dbReference type="PANTHER" id="PTHR33204:SF18">
    <property type="entry name" value="TRANSCRIPTIONAL REGULATORY PROTEIN"/>
    <property type="match status" value="1"/>
</dbReference>
<dbReference type="PROSITE" id="PS51118">
    <property type="entry name" value="HTH_HXLR"/>
    <property type="match status" value="1"/>
</dbReference>
<comment type="caution">
    <text evidence="5">The sequence shown here is derived from an EMBL/GenBank/DDBJ whole genome shotgun (WGS) entry which is preliminary data.</text>
</comment>
<dbReference type="AlphaFoldDB" id="A0A971D091"/>
<dbReference type="Gene3D" id="1.10.10.10">
    <property type="entry name" value="Winged helix-like DNA-binding domain superfamily/Winged helix DNA-binding domain"/>
    <property type="match status" value="1"/>
</dbReference>
<dbReference type="Pfam" id="PF01638">
    <property type="entry name" value="HxlR"/>
    <property type="match status" value="1"/>
</dbReference>
<protein>
    <submittedName>
        <fullName evidence="5">Helix-turn-helix transcriptional regulator</fullName>
    </submittedName>
</protein>
<reference evidence="5" key="1">
    <citation type="journal article" date="2020" name="Biotechnol. Biofuels">
        <title>New insights from the biogas microbiome by comprehensive genome-resolved metagenomics of nearly 1600 species originating from multiple anaerobic digesters.</title>
        <authorList>
            <person name="Campanaro S."/>
            <person name="Treu L."/>
            <person name="Rodriguez-R L.M."/>
            <person name="Kovalovszki A."/>
            <person name="Ziels R.M."/>
            <person name="Maus I."/>
            <person name="Zhu X."/>
            <person name="Kougias P.G."/>
            <person name="Basile A."/>
            <person name="Luo G."/>
            <person name="Schluter A."/>
            <person name="Konstantinidis K.T."/>
            <person name="Angelidaki I."/>
        </authorList>
    </citation>
    <scope>NUCLEOTIDE SEQUENCE</scope>
    <source>
        <strain evidence="5">AS01afH2WH_6</strain>
    </source>
</reference>
<keyword evidence="2" id="KW-0238">DNA-binding</keyword>
<sequence length="121" mass="13887">MTEIQNTAPCPIETTMRIIGGKWTFLILRNIFHGDTRFNEIQRHLDGISPRILSQRLQHLMDNGILERRVVPSTPPKVEYHLTTKGRELHPLFQAMTVWGNTWGVMDAHDEAQRAGDADTQ</sequence>
<dbReference type="GO" id="GO:0003677">
    <property type="term" value="F:DNA binding"/>
    <property type="evidence" value="ECO:0007669"/>
    <property type="project" value="UniProtKB-KW"/>
</dbReference>
<dbReference type="SUPFAM" id="SSF46785">
    <property type="entry name" value="Winged helix' DNA-binding domain"/>
    <property type="match status" value="1"/>
</dbReference>
<keyword evidence="3" id="KW-0804">Transcription</keyword>
<keyword evidence="1" id="KW-0805">Transcription regulation</keyword>
<evidence type="ECO:0000313" key="6">
    <source>
        <dbReference type="Proteomes" id="UP000767327"/>
    </source>
</evidence>
<dbReference type="InterPro" id="IPR002577">
    <property type="entry name" value="HTH_HxlR"/>
</dbReference>
<dbReference type="PANTHER" id="PTHR33204">
    <property type="entry name" value="TRANSCRIPTIONAL REGULATOR, MARR FAMILY"/>
    <property type="match status" value="1"/>
</dbReference>
<dbReference type="EMBL" id="JAAXZR010000025">
    <property type="protein sequence ID" value="NLT80126.1"/>
    <property type="molecule type" value="Genomic_DNA"/>
</dbReference>
<dbReference type="RefSeq" id="WP_273174179.1">
    <property type="nucleotide sequence ID" value="NZ_CP181270.1"/>
</dbReference>
<dbReference type="Proteomes" id="UP000767327">
    <property type="component" value="Unassembled WGS sequence"/>
</dbReference>
<name>A0A971D091_9BIFI</name>
<evidence type="ECO:0000259" key="4">
    <source>
        <dbReference type="PROSITE" id="PS51118"/>
    </source>
</evidence>
<feature type="domain" description="HTH hxlR-type" evidence="4">
    <location>
        <begin position="10"/>
        <end position="108"/>
    </location>
</feature>
<organism evidence="5 6">
    <name type="scientific">Bifidobacterium crudilactis</name>
    <dbReference type="NCBI Taxonomy" id="327277"/>
    <lineage>
        <taxon>Bacteria</taxon>
        <taxon>Bacillati</taxon>
        <taxon>Actinomycetota</taxon>
        <taxon>Actinomycetes</taxon>
        <taxon>Bifidobacteriales</taxon>
        <taxon>Bifidobacteriaceae</taxon>
        <taxon>Bifidobacterium</taxon>
    </lineage>
</organism>
<gene>
    <name evidence="5" type="ORF">GXW98_07580</name>
</gene>
<evidence type="ECO:0000256" key="3">
    <source>
        <dbReference type="ARBA" id="ARBA00023163"/>
    </source>
</evidence>
<dbReference type="InterPro" id="IPR036388">
    <property type="entry name" value="WH-like_DNA-bd_sf"/>
</dbReference>
<evidence type="ECO:0000256" key="2">
    <source>
        <dbReference type="ARBA" id="ARBA00023125"/>
    </source>
</evidence>
<reference evidence="5" key="2">
    <citation type="submission" date="2020-01" db="EMBL/GenBank/DDBJ databases">
        <authorList>
            <person name="Campanaro S."/>
        </authorList>
    </citation>
    <scope>NUCLEOTIDE SEQUENCE</scope>
    <source>
        <strain evidence="5">AS01afH2WH_6</strain>
    </source>
</reference>
<accession>A0A971D091</accession>
<dbReference type="InterPro" id="IPR036390">
    <property type="entry name" value="WH_DNA-bd_sf"/>
</dbReference>
<proteinExistence type="predicted"/>
<evidence type="ECO:0000256" key="1">
    <source>
        <dbReference type="ARBA" id="ARBA00023015"/>
    </source>
</evidence>